<protein>
    <submittedName>
        <fullName evidence="2">GNAT family N-acetyltransferase</fullName>
        <ecNumber evidence="2">2.3.1.-</ecNumber>
    </submittedName>
</protein>
<sequence>MHIRATSSPDDLARVHADVLQPSFPSDELADLAVLQHLLAHGRLRLVVAEQHGALLGAAIAEWSPATGILLLAHLAVAPGGRGGGVGGALLDAAVEAWRAELDPWLVLAEVEDPAVHAGSPEHGDPVARLRFYRRRGARVVPVPYVQPAMRPGGPRVGGLLLLALCASGDRLAGVEADGTWLVPTAPLRAFLESYFASSEGVDPSGPDWDALVAALAPPVLRV</sequence>
<name>A0ABS5TXP3_9CELL</name>
<proteinExistence type="predicted"/>
<dbReference type="RefSeq" id="WP_214348283.1">
    <property type="nucleotide sequence ID" value="NZ_JAHBOH010000001.1"/>
</dbReference>
<organism evidence="2 3">
    <name type="scientific">Cellulomonas fulva</name>
    <dbReference type="NCBI Taxonomy" id="2835530"/>
    <lineage>
        <taxon>Bacteria</taxon>
        <taxon>Bacillati</taxon>
        <taxon>Actinomycetota</taxon>
        <taxon>Actinomycetes</taxon>
        <taxon>Micrococcales</taxon>
        <taxon>Cellulomonadaceae</taxon>
        <taxon>Cellulomonas</taxon>
    </lineage>
</organism>
<evidence type="ECO:0000313" key="2">
    <source>
        <dbReference type="EMBL" id="MBT0993923.1"/>
    </source>
</evidence>
<dbReference type="InterPro" id="IPR000182">
    <property type="entry name" value="GNAT_dom"/>
</dbReference>
<dbReference type="InterPro" id="IPR016181">
    <property type="entry name" value="Acyl_CoA_acyltransferase"/>
</dbReference>
<dbReference type="SUPFAM" id="SSF55729">
    <property type="entry name" value="Acyl-CoA N-acyltransferases (Nat)"/>
    <property type="match status" value="1"/>
</dbReference>
<keyword evidence="2" id="KW-0012">Acyltransferase</keyword>
<dbReference type="Gene3D" id="3.40.630.30">
    <property type="match status" value="1"/>
</dbReference>
<dbReference type="GO" id="GO:0016746">
    <property type="term" value="F:acyltransferase activity"/>
    <property type="evidence" value="ECO:0007669"/>
    <property type="project" value="UniProtKB-KW"/>
</dbReference>
<dbReference type="Pfam" id="PF13508">
    <property type="entry name" value="Acetyltransf_7"/>
    <property type="match status" value="1"/>
</dbReference>
<evidence type="ECO:0000259" key="1">
    <source>
        <dbReference type="PROSITE" id="PS51186"/>
    </source>
</evidence>
<gene>
    <name evidence="2" type="ORF">KIN34_06445</name>
</gene>
<feature type="domain" description="N-acetyltransferase" evidence="1">
    <location>
        <begin position="1"/>
        <end position="155"/>
    </location>
</feature>
<evidence type="ECO:0000313" key="3">
    <source>
        <dbReference type="Proteomes" id="UP000722125"/>
    </source>
</evidence>
<accession>A0ABS5TXP3</accession>
<reference evidence="2 3" key="1">
    <citation type="submission" date="2021-05" db="EMBL/GenBank/DDBJ databases">
        <title>Description of Cellulomonas sp. DKR-3 sp. nov.</title>
        <authorList>
            <person name="Dahal R.H."/>
            <person name="Chaudhary D.K."/>
        </authorList>
    </citation>
    <scope>NUCLEOTIDE SEQUENCE [LARGE SCALE GENOMIC DNA]</scope>
    <source>
        <strain evidence="2 3">DKR-3</strain>
    </source>
</reference>
<dbReference type="Proteomes" id="UP000722125">
    <property type="component" value="Unassembled WGS sequence"/>
</dbReference>
<dbReference type="EC" id="2.3.1.-" evidence="2"/>
<dbReference type="EMBL" id="JAHBOH010000001">
    <property type="protein sequence ID" value="MBT0993923.1"/>
    <property type="molecule type" value="Genomic_DNA"/>
</dbReference>
<comment type="caution">
    <text evidence="2">The sequence shown here is derived from an EMBL/GenBank/DDBJ whole genome shotgun (WGS) entry which is preliminary data.</text>
</comment>
<keyword evidence="3" id="KW-1185">Reference proteome</keyword>
<keyword evidence="2" id="KW-0808">Transferase</keyword>
<dbReference type="PROSITE" id="PS51186">
    <property type="entry name" value="GNAT"/>
    <property type="match status" value="1"/>
</dbReference>